<dbReference type="RefSeq" id="WP_012164374.1">
    <property type="nucleotide sequence ID" value="NC_009925.1"/>
</dbReference>
<dbReference type="GO" id="GO:0005524">
    <property type="term" value="F:ATP binding"/>
    <property type="evidence" value="ECO:0007669"/>
    <property type="project" value="UniProtKB-UniRule"/>
</dbReference>
<dbReference type="HOGENOM" id="CLU_559980_0_0_3"/>
<dbReference type="PROSITE" id="PS50011">
    <property type="entry name" value="PROTEIN_KINASE_DOM"/>
    <property type="match status" value="1"/>
</dbReference>
<keyword evidence="8" id="KW-1185">Reference proteome</keyword>
<dbReference type="OrthoDB" id="9788659at2"/>
<evidence type="ECO:0000259" key="6">
    <source>
        <dbReference type="PROSITE" id="PS50011"/>
    </source>
</evidence>
<feature type="binding site" evidence="5">
    <location>
        <position position="48"/>
    </location>
    <ligand>
        <name>ATP</name>
        <dbReference type="ChEBI" id="CHEBI:30616"/>
    </ligand>
</feature>
<sequence length="530" mass="59422">MIDDNTDPNLGQVLINRYRLAELIGQGSMGKVYRAEDQLLGGVTVAVKFLAQTLLSEKMKMRFAHEARTGAQLGQRSLHIVRVLDYGVHRNEAPFYVMEYMEGKNLSDVIAAQPLGINQFLRLMRHMCLGLECAHQGIKIDGKHCQVIHRDIKPSNAFVISDPSLGTLAKVLDFGIAQFLSDTSESNQTGSFMGTLAYCSPEQIAGKDLDNRSDIYSLGITMFEVLTGHIPIQAETNSIGSWYHAHRSQVPKTFHQVAPGLQIPTSLNDLIMSCMAKSPDARPQTMADILAVIQTLIEQGLDGGKVEIDEPVIVEKESHQSTVSDRRRTLGTARVPSIPNPQQRFWSIEDAGWNVAWPKNKPIADIVFPQLLKTEKEEAVALWVMLPRSEVSQRLLNTRYNQFLCTIHPHPMVLWITTIYDPMSGPKWLPCYLDLKDARGEKAVQLLSQTGYYPLIFFSREDPEQPANVCTVPIAPYQKQIFQDWMRISRGAVVPGSAMTSKQMLKAELEKIKPNILIKLENAQGQKFQT</sequence>
<dbReference type="SMART" id="SM00220">
    <property type="entry name" value="S_TKc"/>
    <property type="match status" value="1"/>
</dbReference>
<evidence type="ECO:0000256" key="3">
    <source>
        <dbReference type="ARBA" id="ARBA00022777"/>
    </source>
</evidence>
<protein>
    <submittedName>
        <fullName evidence="7">Serine/threonine-protein kinase</fullName>
    </submittedName>
</protein>
<dbReference type="EMBL" id="CP000828">
    <property type="protein sequence ID" value="ABW29019.1"/>
    <property type="molecule type" value="Genomic_DNA"/>
</dbReference>
<keyword evidence="3 7" id="KW-0418">Kinase</keyword>
<keyword evidence="4 5" id="KW-0067">ATP-binding</keyword>
<dbReference type="InterPro" id="IPR011009">
    <property type="entry name" value="Kinase-like_dom_sf"/>
</dbReference>
<accession>B0C9K6</accession>
<dbReference type="PANTHER" id="PTHR43289">
    <property type="entry name" value="MITOGEN-ACTIVATED PROTEIN KINASE KINASE KINASE 20-RELATED"/>
    <property type="match status" value="1"/>
</dbReference>
<evidence type="ECO:0000256" key="4">
    <source>
        <dbReference type="ARBA" id="ARBA00022840"/>
    </source>
</evidence>
<dbReference type="eggNOG" id="COG0515">
    <property type="taxonomic scope" value="Bacteria"/>
</dbReference>
<dbReference type="CDD" id="cd14014">
    <property type="entry name" value="STKc_PknB_like"/>
    <property type="match status" value="1"/>
</dbReference>
<dbReference type="Proteomes" id="UP000000268">
    <property type="component" value="Chromosome"/>
</dbReference>
<dbReference type="Gene3D" id="3.30.200.20">
    <property type="entry name" value="Phosphorylase Kinase, domain 1"/>
    <property type="match status" value="1"/>
</dbReference>
<dbReference type="InterPro" id="IPR017441">
    <property type="entry name" value="Protein_kinase_ATP_BS"/>
</dbReference>
<reference evidence="7 8" key="1">
    <citation type="journal article" date="2008" name="Proc. Natl. Acad. Sci. U.S.A.">
        <title>Niche adaptation and genome expansion in the chlorophyll d-producing cyanobacterium Acaryochloris marina.</title>
        <authorList>
            <person name="Swingley W.D."/>
            <person name="Chen M."/>
            <person name="Cheung P.C."/>
            <person name="Conrad A.L."/>
            <person name="Dejesa L.C."/>
            <person name="Hao J."/>
            <person name="Honchak B.M."/>
            <person name="Karbach L.E."/>
            <person name="Kurdoglu A."/>
            <person name="Lahiri S."/>
            <person name="Mastrian S.D."/>
            <person name="Miyashita H."/>
            <person name="Page L."/>
            <person name="Ramakrishna P."/>
            <person name="Satoh S."/>
            <person name="Sattley W.M."/>
            <person name="Shimada Y."/>
            <person name="Taylor H.L."/>
            <person name="Tomo T."/>
            <person name="Tsuchiya T."/>
            <person name="Wang Z.T."/>
            <person name="Raymond J."/>
            <person name="Mimuro M."/>
            <person name="Blankenship R.E."/>
            <person name="Touchman J.W."/>
        </authorList>
    </citation>
    <scope>NUCLEOTIDE SEQUENCE [LARGE SCALE GENOMIC DNA]</scope>
    <source>
        <strain evidence="8">MBIC 11017</strain>
    </source>
</reference>
<proteinExistence type="predicted"/>
<dbReference type="KEGG" id="amr:AM1_4036"/>
<evidence type="ECO:0000256" key="1">
    <source>
        <dbReference type="ARBA" id="ARBA00022679"/>
    </source>
</evidence>
<evidence type="ECO:0000256" key="2">
    <source>
        <dbReference type="ARBA" id="ARBA00022741"/>
    </source>
</evidence>
<evidence type="ECO:0000313" key="7">
    <source>
        <dbReference type="EMBL" id="ABW29019.1"/>
    </source>
</evidence>
<organism evidence="7 8">
    <name type="scientific">Acaryochloris marina (strain MBIC 11017)</name>
    <dbReference type="NCBI Taxonomy" id="329726"/>
    <lineage>
        <taxon>Bacteria</taxon>
        <taxon>Bacillati</taxon>
        <taxon>Cyanobacteriota</taxon>
        <taxon>Cyanophyceae</taxon>
        <taxon>Acaryochloridales</taxon>
        <taxon>Acaryochloridaceae</taxon>
        <taxon>Acaryochloris</taxon>
    </lineage>
</organism>
<dbReference type="GO" id="GO:0004674">
    <property type="term" value="F:protein serine/threonine kinase activity"/>
    <property type="evidence" value="ECO:0007669"/>
    <property type="project" value="TreeGrafter"/>
</dbReference>
<dbReference type="InterPro" id="IPR000719">
    <property type="entry name" value="Prot_kinase_dom"/>
</dbReference>
<feature type="domain" description="Protein kinase" evidence="6">
    <location>
        <begin position="18"/>
        <end position="297"/>
    </location>
</feature>
<evidence type="ECO:0000256" key="5">
    <source>
        <dbReference type="PROSITE-ProRule" id="PRU10141"/>
    </source>
</evidence>
<dbReference type="PROSITE" id="PS00107">
    <property type="entry name" value="PROTEIN_KINASE_ATP"/>
    <property type="match status" value="1"/>
</dbReference>
<keyword evidence="2 5" id="KW-0547">Nucleotide-binding</keyword>
<dbReference type="AlphaFoldDB" id="B0C9K6"/>
<evidence type="ECO:0000313" key="8">
    <source>
        <dbReference type="Proteomes" id="UP000000268"/>
    </source>
</evidence>
<gene>
    <name evidence="7" type="ordered locus">AM1_4036</name>
</gene>
<dbReference type="PANTHER" id="PTHR43289:SF34">
    <property type="entry name" value="SERINE_THREONINE-PROTEIN KINASE YBDM-RELATED"/>
    <property type="match status" value="1"/>
</dbReference>
<dbReference type="STRING" id="329726.AM1_4036"/>
<dbReference type="Pfam" id="PF00069">
    <property type="entry name" value="Pkinase"/>
    <property type="match status" value="1"/>
</dbReference>
<keyword evidence="1" id="KW-0808">Transferase</keyword>
<dbReference type="Gene3D" id="1.10.510.10">
    <property type="entry name" value="Transferase(Phosphotransferase) domain 1"/>
    <property type="match status" value="1"/>
</dbReference>
<name>B0C9K6_ACAM1</name>
<dbReference type="SUPFAM" id="SSF56112">
    <property type="entry name" value="Protein kinase-like (PK-like)"/>
    <property type="match status" value="1"/>
</dbReference>